<dbReference type="InterPro" id="IPR014729">
    <property type="entry name" value="Rossmann-like_a/b/a_fold"/>
</dbReference>
<dbReference type="AlphaFoldDB" id="A0A166ENR9"/>
<keyword evidence="2" id="KW-1185">Reference proteome</keyword>
<dbReference type="Gene3D" id="1.25.40.80">
    <property type="match status" value="1"/>
</dbReference>
<name>A0A166ENR9_9AGAM</name>
<gene>
    <name evidence="1" type="ORF">FIBSPDRAFT_895452</name>
</gene>
<dbReference type="Proteomes" id="UP000076532">
    <property type="component" value="Unassembled WGS sequence"/>
</dbReference>
<sequence>MVQDRFATARSPETWPGVLCPVSPQFIKSAFVKVLKILYVYAPTMRTRLENRYNFLLESMRSLSGSLSSRNSGTKKFVLHGAPHGKNGEHQTSPKILGHTLCDTQRIVAVYGGGATFSASAWQSGYDASRLTRAVSFPVDLYKEVADDTVYKLTADLMWHTDPTWQVTISGARGDFAIPAMEEIGLRESTTQIRGGATEALRQLAAYCADSKRVATFAKPRTFPAAFNLLKLPFDERTSYSTSAASALASSFSFSGSMGKAVGQAFGRMLHFLREGAEVFDEWFIDWDPCVKPGMDGQAAWDITLVIPSCWLTETVIDTSTYLILRRSKVHHQRNRKPISQDPDGYPTFHDLQPQIA</sequence>
<organism evidence="1 2">
    <name type="scientific">Athelia psychrophila</name>
    <dbReference type="NCBI Taxonomy" id="1759441"/>
    <lineage>
        <taxon>Eukaryota</taxon>
        <taxon>Fungi</taxon>
        <taxon>Dikarya</taxon>
        <taxon>Basidiomycota</taxon>
        <taxon>Agaricomycotina</taxon>
        <taxon>Agaricomycetes</taxon>
        <taxon>Agaricomycetidae</taxon>
        <taxon>Atheliales</taxon>
        <taxon>Atheliaceae</taxon>
        <taxon>Athelia</taxon>
    </lineage>
</organism>
<dbReference type="STRING" id="436010.A0A166ENR9"/>
<dbReference type="OrthoDB" id="435881at2759"/>
<dbReference type="EMBL" id="KV417599">
    <property type="protein sequence ID" value="KZP15946.1"/>
    <property type="molecule type" value="Genomic_DNA"/>
</dbReference>
<protein>
    <submittedName>
        <fullName evidence="1">Uncharacterized protein</fullName>
    </submittedName>
</protein>
<dbReference type="Gene3D" id="3.40.50.620">
    <property type="entry name" value="HUPs"/>
    <property type="match status" value="1"/>
</dbReference>
<reference evidence="1 2" key="1">
    <citation type="journal article" date="2016" name="Mol. Biol. Evol.">
        <title>Comparative Genomics of Early-Diverging Mushroom-Forming Fungi Provides Insights into the Origins of Lignocellulose Decay Capabilities.</title>
        <authorList>
            <person name="Nagy L.G."/>
            <person name="Riley R."/>
            <person name="Tritt A."/>
            <person name="Adam C."/>
            <person name="Daum C."/>
            <person name="Floudas D."/>
            <person name="Sun H."/>
            <person name="Yadav J.S."/>
            <person name="Pangilinan J."/>
            <person name="Larsson K.H."/>
            <person name="Matsuura K."/>
            <person name="Barry K."/>
            <person name="Labutti K."/>
            <person name="Kuo R."/>
            <person name="Ohm R.A."/>
            <person name="Bhattacharya S.S."/>
            <person name="Shirouzu T."/>
            <person name="Yoshinaga Y."/>
            <person name="Martin F.M."/>
            <person name="Grigoriev I.V."/>
            <person name="Hibbett D.S."/>
        </authorList>
    </citation>
    <scope>NUCLEOTIDE SEQUENCE [LARGE SCALE GENOMIC DNA]</scope>
    <source>
        <strain evidence="1 2">CBS 109695</strain>
    </source>
</reference>
<evidence type="ECO:0000313" key="2">
    <source>
        <dbReference type="Proteomes" id="UP000076532"/>
    </source>
</evidence>
<accession>A0A166ENR9</accession>
<evidence type="ECO:0000313" key="1">
    <source>
        <dbReference type="EMBL" id="KZP15946.1"/>
    </source>
</evidence>
<proteinExistence type="predicted"/>